<feature type="region of interest" description="Disordered" evidence="1">
    <location>
        <begin position="132"/>
        <end position="186"/>
    </location>
</feature>
<sequence>MSEEEKTPARQIITDYAQAHFRYFRTVDGTVYAQENGHPVARPIRSQGTTGSHRQELMVGLFKDGVGVFDGTALKEALDLIEALALTEDVQPTHIRVAPGFDGAIWLDLGRDDGKSVRIHPTGWDILTPSCPEVHQVGPRSANPACRPRSVRGQPCPAAQLTPSTSPRRPEHPARGASRLEERMSPRKPNMELSIYFGADGWWHGRVTMGVKSDGGPDRRHRRARTEAEIKRKVKELERQRDQGRAPAAGRKPTVAA</sequence>
<proteinExistence type="predicted"/>
<accession>A0ABP6NHK4</accession>
<protein>
    <submittedName>
        <fullName evidence="2">Uncharacterized protein</fullName>
    </submittedName>
</protein>
<evidence type="ECO:0000313" key="2">
    <source>
        <dbReference type="EMBL" id="GAA3147620.1"/>
    </source>
</evidence>
<keyword evidence="3" id="KW-1185">Reference proteome</keyword>
<gene>
    <name evidence="2" type="ORF">GCM10010521_38640</name>
</gene>
<dbReference type="Proteomes" id="UP001500893">
    <property type="component" value="Unassembled WGS sequence"/>
</dbReference>
<organism evidence="2 3">
    <name type="scientific">Streptomyces rameus</name>
    <dbReference type="NCBI Taxonomy" id="68261"/>
    <lineage>
        <taxon>Bacteria</taxon>
        <taxon>Bacillati</taxon>
        <taxon>Actinomycetota</taxon>
        <taxon>Actinomycetes</taxon>
        <taxon>Kitasatosporales</taxon>
        <taxon>Streptomycetaceae</taxon>
        <taxon>Streptomyces</taxon>
    </lineage>
</organism>
<dbReference type="EMBL" id="BAAAVM010000049">
    <property type="protein sequence ID" value="GAA3147620.1"/>
    <property type="molecule type" value="Genomic_DNA"/>
</dbReference>
<name>A0ABP6NHK4_9ACTN</name>
<comment type="caution">
    <text evidence="2">The sequence shown here is derived from an EMBL/GenBank/DDBJ whole genome shotgun (WGS) entry which is preliminary data.</text>
</comment>
<feature type="compositionally biased region" description="Basic and acidic residues" evidence="1">
    <location>
        <begin position="225"/>
        <end position="244"/>
    </location>
</feature>
<evidence type="ECO:0000313" key="3">
    <source>
        <dbReference type="Proteomes" id="UP001500893"/>
    </source>
</evidence>
<feature type="compositionally biased region" description="Basic and acidic residues" evidence="1">
    <location>
        <begin position="168"/>
        <end position="185"/>
    </location>
</feature>
<reference evidence="3" key="1">
    <citation type="journal article" date="2019" name="Int. J. Syst. Evol. Microbiol.">
        <title>The Global Catalogue of Microorganisms (GCM) 10K type strain sequencing project: providing services to taxonomists for standard genome sequencing and annotation.</title>
        <authorList>
            <consortium name="The Broad Institute Genomics Platform"/>
            <consortium name="The Broad Institute Genome Sequencing Center for Infectious Disease"/>
            <person name="Wu L."/>
            <person name="Ma J."/>
        </authorList>
    </citation>
    <scope>NUCLEOTIDE SEQUENCE [LARGE SCALE GENOMIC DNA]</scope>
    <source>
        <strain evidence="3">JCM 11574</strain>
    </source>
</reference>
<evidence type="ECO:0000256" key="1">
    <source>
        <dbReference type="SAM" id="MobiDB-lite"/>
    </source>
</evidence>
<feature type="region of interest" description="Disordered" evidence="1">
    <location>
        <begin position="210"/>
        <end position="257"/>
    </location>
</feature>